<reference evidence="8" key="2">
    <citation type="submission" date="2021-09" db="EMBL/GenBank/DDBJ databases">
        <authorList>
            <person name="Gilroy R."/>
        </authorList>
    </citation>
    <scope>NUCLEOTIDE SEQUENCE</scope>
    <source>
        <strain evidence="8">USAMLcec12-2067</strain>
    </source>
</reference>
<evidence type="ECO:0000256" key="7">
    <source>
        <dbReference type="SAM" id="Phobius"/>
    </source>
</evidence>
<dbReference type="AlphaFoldDB" id="A0A9D3ACM6"/>
<keyword evidence="4 7" id="KW-1133">Transmembrane helix</keyword>
<comment type="subcellular location">
    <subcellularLocation>
        <location evidence="1">Cell membrane</location>
        <topology evidence="1">Multi-pass membrane protein</topology>
    </subcellularLocation>
</comment>
<evidence type="ECO:0000256" key="1">
    <source>
        <dbReference type="ARBA" id="ARBA00004651"/>
    </source>
</evidence>
<sequence>MNESLAPLSAAGRALPKRWLAVVAVIFAGQSFSMITSYAAGWAVIWHVTETTGSALMLAAASICAYLPQGLISPFGGVVADRCKRKAIMVTADLGIGIVSLGIGIALLVGEVTFATLMTLVVARSVGQAFHSPALMASLPLLVPERHLLRINSLIQTLASVAAIGSPAIGIFLYTTQGLHTVMFLDFGGALLAVLGLLLAKIPSARDADAANQRVLANLRDGWRAVSSRRGLKILIVSLVAGSMIMAPWGTVFPLMTYDHFGGGGFEAALVEALWGGGMLVGSVALMVWGGGKRLVPVIVLSLVGAGALTCVCGLLPREGFAAFAVLTGISAIVCAWFNGPFMTILQRSVAPEKLGRVMGFTTAATGLAAPLGVALGGVLAEAIGVAPFFVVAGAGLAALGILMYLPKSVRALDESAAGGAPDQSPAATSTDHEAC</sequence>
<dbReference type="Pfam" id="PF07690">
    <property type="entry name" value="MFS_1"/>
    <property type="match status" value="2"/>
</dbReference>
<dbReference type="Proteomes" id="UP000789325">
    <property type="component" value="Unassembled WGS sequence"/>
</dbReference>
<feature type="transmembrane region" description="Helical" evidence="7">
    <location>
        <begin position="358"/>
        <end position="380"/>
    </location>
</feature>
<name>A0A9D3ACM6_9ACTN</name>
<accession>A0A9D3ACM6</accession>
<dbReference type="SUPFAM" id="SSF103473">
    <property type="entry name" value="MFS general substrate transporter"/>
    <property type="match status" value="1"/>
</dbReference>
<evidence type="ECO:0000313" key="9">
    <source>
        <dbReference type="Proteomes" id="UP000789325"/>
    </source>
</evidence>
<dbReference type="GO" id="GO:0005886">
    <property type="term" value="C:plasma membrane"/>
    <property type="evidence" value="ECO:0007669"/>
    <property type="project" value="UniProtKB-SubCell"/>
</dbReference>
<organism evidence="8 9">
    <name type="scientific">Rubneribacter badeniensis</name>
    <dbReference type="NCBI Taxonomy" id="2070688"/>
    <lineage>
        <taxon>Bacteria</taxon>
        <taxon>Bacillati</taxon>
        <taxon>Actinomycetota</taxon>
        <taxon>Coriobacteriia</taxon>
        <taxon>Eggerthellales</taxon>
        <taxon>Eggerthellaceae</taxon>
        <taxon>Rubneribacter</taxon>
    </lineage>
</organism>
<dbReference type="PANTHER" id="PTHR23513">
    <property type="entry name" value="INTEGRAL MEMBRANE EFFLUX PROTEIN-RELATED"/>
    <property type="match status" value="1"/>
</dbReference>
<feature type="transmembrane region" description="Helical" evidence="7">
    <location>
        <begin position="87"/>
        <end position="109"/>
    </location>
</feature>
<protein>
    <submittedName>
        <fullName evidence="8">MFS transporter</fullName>
    </submittedName>
</protein>
<evidence type="ECO:0000256" key="3">
    <source>
        <dbReference type="ARBA" id="ARBA00022692"/>
    </source>
</evidence>
<keyword evidence="3 7" id="KW-0812">Transmembrane</keyword>
<dbReference type="InterPro" id="IPR036259">
    <property type="entry name" value="MFS_trans_sf"/>
</dbReference>
<evidence type="ECO:0000256" key="4">
    <source>
        <dbReference type="ARBA" id="ARBA00022989"/>
    </source>
</evidence>
<feature type="transmembrane region" description="Helical" evidence="7">
    <location>
        <begin position="154"/>
        <end position="175"/>
    </location>
</feature>
<comment type="caution">
    <text evidence="8">The sequence shown here is derived from an EMBL/GenBank/DDBJ whole genome shotgun (WGS) entry which is preliminary data.</text>
</comment>
<feature type="transmembrane region" description="Helical" evidence="7">
    <location>
        <begin position="323"/>
        <end position="346"/>
    </location>
</feature>
<feature type="transmembrane region" description="Helical" evidence="7">
    <location>
        <begin position="121"/>
        <end position="142"/>
    </location>
</feature>
<evidence type="ECO:0000256" key="2">
    <source>
        <dbReference type="ARBA" id="ARBA00022475"/>
    </source>
</evidence>
<evidence type="ECO:0000256" key="5">
    <source>
        <dbReference type="ARBA" id="ARBA00023136"/>
    </source>
</evidence>
<feature type="transmembrane region" description="Helical" evidence="7">
    <location>
        <begin position="20"/>
        <end position="45"/>
    </location>
</feature>
<feature type="transmembrane region" description="Helical" evidence="7">
    <location>
        <begin position="181"/>
        <end position="200"/>
    </location>
</feature>
<feature type="region of interest" description="Disordered" evidence="6">
    <location>
        <begin position="417"/>
        <end position="436"/>
    </location>
</feature>
<keyword evidence="2" id="KW-1003">Cell membrane</keyword>
<gene>
    <name evidence="8" type="ORF">K8V16_06855</name>
</gene>
<dbReference type="Gene3D" id="1.20.1250.20">
    <property type="entry name" value="MFS general substrate transporter like domains"/>
    <property type="match status" value="1"/>
</dbReference>
<dbReference type="GO" id="GO:0022857">
    <property type="term" value="F:transmembrane transporter activity"/>
    <property type="evidence" value="ECO:0007669"/>
    <property type="project" value="InterPro"/>
</dbReference>
<keyword evidence="5 7" id="KW-0472">Membrane</keyword>
<evidence type="ECO:0000256" key="6">
    <source>
        <dbReference type="SAM" id="MobiDB-lite"/>
    </source>
</evidence>
<feature type="transmembrane region" description="Helical" evidence="7">
    <location>
        <begin position="57"/>
        <end position="80"/>
    </location>
</feature>
<evidence type="ECO:0000313" key="8">
    <source>
        <dbReference type="EMBL" id="HJH43500.1"/>
    </source>
</evidence>
<dbReference type="CDD" id="cd06173">
    <property type="entry name" value="MFS_MefA_like"/>
    <property type="match status" value="1"/>
</dbReference>
<dbReference type="InterPro" id="IPR011701">
    <property type="entry name" value="MFS"/>
</dbReference>
<feature type="transmembrane region" description="Helical" evidence="7">
    <location>
        <begin position="295"/>
        <end position="317"/>
    </location>
</feature>
<feature type="transmembrane region" description="Helical" evidence="7">
    <location>
        <begin position="386"/>
        <end position="406"/>
    </location>
</feature>
<reference evidence="8" key="1">
    <citation type="journal article" date="2021" name="PeerJ">
        <title>Extensive microbial diversity within the chicken gut microbiome revealed by metagenomics and culture.</title>
        <authorList>
            <person name="Gilroy R."/>
            <person name="Ravi A."/>
            <person name="Getino M."/>
            <person name="Pursley I."/>
            <person name="Horton D.L."/>
            <person name="Alikhan N.F."/>
            <person name="Baker D."/>
            <person name="Gharbi K."/>
            <person name="Hall N."/>
            <person name="Watson M."/>
            <person name="Adriaenssens E.M."/>
            <person name="Foster-Nyarko E."/>
            <person name="Jarju S."/>
            <person name="Secka A."/>
            <person name="Antonio M."/>
            <person name="Oren A."/>
            <person name="Chaudhuri R.R."/>
            <person name="La Ragione R."/>
            <person name="Hildebrand F."/>
            <person name="Pallen M.J."/>
        </authorList>
    </citation>
    <scope>NUCLEOTIDE SEQUENCE</scope>
    <source>
        <strain evidence="8">USAMLcec12-2067</strain>
    </source>
</reference>
<feature type="transmembrane region" description="Helical" evidence="7">
    <location>
        <begin position="268"/>
        <end position="288"/>
    </location>
</feature>
<dbReference type="PANTHER" id="PTHR23513:SF6">
    <property type="entry name" value="MAJOR FACILITATOR SUPERFAMILY ASSOCIATED DOMAIN-CONTAINING PROTEIN"/>
    <property type="match status" value="1"/>
</dbReference>
<proteinExistence type="predicted"/>
<feature type="transmembrane region" description="Helical" evidence="7">
    <location>
        <begin position="234"/>
        <end position="256"/>
    </location>
</feature>
<dbReference type="EMBL" id="DYZL01000140">
    <property type="protein sequence ID" value="HJH43500.1"/>
    <property type="molecule type" value="Genomic_DNA"/>
</dbReference>